<reference evidence="1" key="1">
    <citation type="submission" date="2020-08" db="EMBL/GenBank/DDBJ databases">
        <title>Multicomponent nature underlies the extraordinary mechanical properties of spider dragline silk.</title>
        <authorList>
            <person name="Kono N."/>
            <person name="Nakamura H."/>
            <person name="Mori M."/>
            <person name="Yoshida Y."/>
            <person name="Ohtoshi R."/>
            <person name="Malay A.D."/>
            <person name="Moran D.A.P."/>
            <person name="Tomita M."/>
            <person name="Numata K."/>
            <person name="Arakawa K."/>
        </authorList>
    </citation>
    <scope>NUCLEOTIDE SEQUENCE</scope>
</reference>
<proteinExistence type="predicted"/>
<evidence type="ECO:0000313" key="2">
    <source>
        <dbReference type="Proteomes" id="UP000887013"/>
    </source>
</evidence>
<evidence type="ECO:0000313" key="1">
    <source>
        <dbReference type="EMBL" id="GFU09270.1"/>
    </source>
</evidence>
<dbReference type="EMBL" id="BMAW01028819">
    <property type="protein sequence ID" value="GFU09270.1"/>
    <property type="molecule type" value="Genomic_DNA"/>
</dbReference>
<accession>A0A8X6Q764</accession>
<name>A0A8X6Q764_NEPPI</name>
<comment type="caution">
    <text evidence="1">The sequence shown here is derived from an EMBL/GenBank/DDBJ whole genome shotgun (WGS) entry which is preliminary data.</text>
</comment>
<organism evidence="1 2">
    <name type="scientific">Nephila pilipes</name>
    <name type="common">Giant wood spider</name>
    <name type="synonym">Nephila maculata</name>
    <dbReference type="NCBI Taxonomy" id="299642"/>
    <lineage>
        <taxon>Eukaryota</taxon>
        <taxon>Metazoa</taxon>
        <taxon>Ecdysozoa</taxon>
        <taxon>Arthropoda</taxon>
        <taxon>Chelicerata</taxon>
        <taxon>Arachnida</taxon>
        <taxon>Araneae</taxon>
        <taxon>Araneomorphae</taxon>
        <taxon>Entelegynae</taxon>
        <taxon>Araneoidea</taxon>
        <taxon>Nephilidae</taxon>
        <taxon>Nephila</taxon>
    </lineage>
</organism>
<keyword evidence="2" id="KW-1185">Reference proteome</keyword>
<gene>
    <name evidence="1" type="ORF">NPIL_506701</name>
</gene>
<sequence>MGAFGGEGEIVNHLFLYLPKEFLSTQPTSSIIQSPVALSCQLTFEKSVENNVEGERQRLVLNEALNGRLKQLDAALAPEVSNPSLCLLIAAQRCFSSSIEHIVPVDVTLSCEWPGLVFLVIVVCLDVECIDIVLRFLMALREGDWFY</sequence>
<dbReference type="Proteomes" id="UP000887013">
    <property type="component" value="Unassembled WGS sequence"/>
</dbReference>
<dbReference type="AlphaFoldDB" id="A0A8X6Q764"/>
<protein>
    <submittedName>
        <fullName evidence="1">Uncharacterized protein</fullName>
    </submittedName>
</protein>